<dbReference type="Proteomes" id="UP000660611">
    <property type="component" value="Unassembled WGS sequence"/>
</dbReference>
<feature type="transmembrane region" description="Helical" evidence="1">
    <location>
        <begin position="111"/>
        <end position="134"/>
    </location>
</feature>
<dbReference type="AlphaFoldDB" id="A0A919UED1"/>
<dbReference type="EMBL" id="BONQ01000105">
    <property type="protein sequence ID" value="GIG48505.1"/>
    <property type="molecule type" value="Genomic_DNA"/>
</dbReference>
<feature type="transmembrane region" description="Helical" evidence="1">
    <location>
        <begin position="82"/>
        <end position="104"/>
    </location>
</feature>
<keyword evidence="3" id="KW-1185">Reference proteome</keyword>
<protein>
    <submittedName>
        <fullName evidence="2">Uncharacterized protein</fullName>
    </submittedName>
</protein>
<gene>
    <name evidence="2" type="ORF">Dsi01nite_065460</name>
</gene>
<evidence type="ECO:0000256" key="1">
    <source>
        <dbReference type="SAM" id="Phobius"/>
    </source>
</evidence>
<proteinExistence type="predicted"/>
<evidence type="ECO:0000313" key="3">
    <source>
        <dbReference type="Proteomes" id="UP000660611"/>
    </source>
</evidence>
<accession>A0A919UED1</accession>
<sequence>MTIGESRSTDSVKIVTAASGAGAGVVSIGRMSFTTPPPPVPPLTRTRKRAAGVTVTVAVGLCVAAVLAWWNPRGYVVLDTGLLAPVAVAVVLPAAAGVLVLLLVRTRAAAVTIAVVCGVAALIALCGGAGLTLWTDPAWKRATLATAPGGYEVVSLTDDSLTWRQELRVAHPDGVLTRESTRPLACVQATFGDHPKIRITSARFAAAHEVELTLDNGTTWRTTFDPDSLRPAQTLNAECGYTGAHVHNATP</sequence>
<keyword evidence="1" id="KW-0472">Membrane</keyword>
<evidence type="ECO:0000313" key="2">
    <source>
        <dbReference type="EMBL" id="GIG48505.1"/>
    </source>
</evidence>
<keyword evidence="1" id="KW-0812">Transmembrane</keyword>
<reference evidence="2" key="1">
    <citation type="submission" date="2021-01" db="EMBL/GenBank/DDBJ databases">
        <title>Whole genome shotgun sequence of Dactylosporangium siamense NBRC 106093.</title>
        <authorList>
            <person name="Komaki H."/>
            <person name="Tamura T."/>
        </authorList>
    </citation>
    <scope>NUCLEOTIDE SEQUENCE</scope>
    <source>
        <strain evidence="2">NBRC 106093</strain>
    </source>
</reference>
<organism evidence="2 3">
    <name type="scientific">Dactylosporangium siamense</name>
    <dbReference type="NCBI Taxonomy" id="685454"/>
    <lineage>
        <taxon>Bacteria</taxon>
        <taxon>Bacillati</taxon>
        <taxon>Actinomycetota</taxon>
        <taxon>Actinomycetes</taxon>
        <taxon>Micromonosporales</taxon>
        <taxon>Micromonosporaceae</taxon>
        <taxon>Dactylosporangium</taxon>
    </lineage>
</organism>
<name>A0A919UED1_9ACTN</name>
<keyword evidence="1" id="KW-1133">Transmembrane helix</keyword>
<comment type="caution">
    <text evidence="2">The sequence shown here is derived from an EMBL/GenBank/DDBJ whole genome shotgun (WGS) entry which is preliminary data.</text>
</comment>
<feature type="transmembrane region" description="Helical" evidence="1">
    <location>
        <begin position="50"/>
        <end position="70"/>
    </location>
</feature>